<dbReference type="InterPro" id="IPR009003">
    <property type="entry name" value="Peptidase_S1_PA"/>
</dbReference>
<dbReference type="GO" id="GO:0006508">
    <property type="term" value="P:proteolysis"/>
    <property type="evidence" value="ECO:0007669"/>
    <property type="project" value="UniProtKB-KW"/>
</dbReference>
<evidence type="ECO:0000256" key="6">
    <source>
        <dbReference type="ARBA" id="ARBA00023157"/>
    </source>
</evidence>
<dbReference type="FunFam" id="2.40.10.10:FF:000006">
    <property type="entry name" value="Serine proteinase stubble"/>
    <property type="match status" value="1"/>
</dbReference>
<dbReference type="GO" id="GO:0004252">
    <property type="term" value="F:serine-type endopeptidase activity"/>
    <property type="evidence" value="ECO:0007669"/>
    <property type="project" value="InterPro"/>
</dbReference>
<evidence type="ECO:0000256" key="5">
    <source>
        <dbReference type="ARBA" id="ARBA00022825"/>
    </source>
</evidence>
<evidence type="ECO:0000256" key="2">
    <source>
        <dbReference type="ARBA" id="ARBA00022525"/>
    </source>
</evidence>
<evidence type="ECO:0000259" key="8">
    <source>
        <dbReference type="PROSITE" id="PS50240"/>
    </source>
</evidence>
<dbReference type="CDD" id="cd00190">
    <property type="entry name" value="Tryp_SPc"/>
    <property type="match status" value="1"/>
</dbReference>
<keyword evidence="4 7" id="KW-0378">Hydrolase</keyword>
<dbReference type="AlphaFoldDB" id="A0A194QA26"/>
<dbReference type="Pfam" id="PF00089">
    <property type="entry name" value="Trypsin"/>
    <property type="match status" value="1"/>
</dbReference>
<comment type="subcellular location">
    <subcellularLocation>
        <location evidence="1">Secreted</location>
    </subcellularLocation>
</comment>
<evidence type="ECO:0000256" key="4">
    <source>
        <dbReference type="ARBA" id="ARBA00022801"/>
    </source>
</evidence>
<dbReference type="PRINTS" id="PR00722">
    <property type="entry name" value="CHYMOTRYPSIN"/>
</dbReference>
<dbReference type="SUPFAM" id="SSF50494">
    <property type="entry name" value="Trypsin-like serine proteases"/>
    <property type="match status" value="1"/>
</dbReference>
<evidence type="ECO:0000313" key="10">
    <source>
        <dbReference type="Proteomes" id="UP000053268"/>
    </source>
</evidence>
<dbReference type="InterPro" id="IPR043504">
    <property type="entry name" value="Peptidase_S1_PA_chymotrypsin"/>
</dbReference>
<dbReference type="STRING" id="66420.A0A194QA26"/>
<keyword evidence="3 7" id="KW-0645">Protease</keyword>
<dbReference type="InterPro" id="IPR018114">
    <property type="entry name" value="TRYPSIN_HIS"/>
</dbReference>
<dbReference type="Proteomes" id="UP000053268">
    <property type="component" value="Unassembled WGS sequence"/>
</dbReference>
<keyword evidence="2" id="KW-0964">Secreted</keyword>
<dbReference type="PANTHER" id="PTHR24264">
    <property type="entry name" value="TRYPSIN-RELATED"/>
    <property type="match status" value="1"/>
</dbReference>
<protein>
    <submittedName>
        <fullName evidence="9">Enteropeptidase</fullName>
    </submittedName>
</protein>
<dbReference type="GO" id="GO:0005615">
    <property type="term" value="C:extracellular space"/>
    <property type="evidence" value="ECO:0007669"/>
    <property type="project" value="TreeGrafter"/>
</dbReference>
<keyword evidence="5 7" id="KW-0720">Serine protease</keyword>
<keyword evidence="6" id="KW-1015">Disulfide bond</keyword>
<organism evidence="9 10">
    <name type="scientific">Papilio xuthus</name>
    <name type="common">Asian swallowtail butterfly</name>
    <dbReference type="NCBI Taxonomy" id="66420"/>
    <lineage>
        <taxon>Eukaryota</taxon>
        <taxon>Metazoa</taxon>
        <taxon>Ecdysozoa</taxon>
        <taxon>Arthropoda</taxon>
        <taxon>Hexapoda</taxon>
        <taxon>Insecta</taxon>
        <taxon>Pterygota</taxon>
        <taxon>Neoptera</taxon>
        <taxon>Endopterygota</taxon>
        <taxon>Lepidoptera</taxon>
        <taxon>Glossata</taxon>
        <taxon>Ditrysia</taxon>
        <taxon>Papilionoidea</taxon>
        <taxon>Papilionidae</taxon>
        <taxon>Papilioninae</taxon>
        <taxon>Papilio</taxon>
    </lineage>
</organism>
<dbReference type="InterPro" id="IPR050127">
    <property type="entry name" value="Serine_Proteases_S1"/>
</dbReference>
<feature type="domain" description="Peptidase S1" evidence="8">
    <location>
        <begin position="166"/>
        <end position="416"/>
    </location>
</feature>
<proteinExistence type="predicted"/>
<sequence length="429" mass="47706">MCISKLILPGQSGARVSESAGTFFLSFFHDLTHGILAGDTHLSSLINYQPEWREQENYELSIASRTFARAMHNAYQLDIPIQCCQHKGLRIMNLIFILLVCVGLSSCQTTETLPQDGPRIGLIDWIHNLIGSGTTTSRPSTVKPSNDPPQDCPTCQCGIARTHRRIVGGTETKEKEYPWICVLLYGGRFYCGCSLIADLYVMTAAHCTAGFRKERITVRFLEHDRNVANETTTIDRKVAAIIRHPRYNPGTYDNDIAMLKVDERLDLSKVIKKLRSEDGTEEEQERGVGTVCLPEAGLSYSGYNATVAGWGTTEEGGSVSNVLREVTVPIISNSECRMTNYKERITENMLCAGIDDGGKDACQGDSGGPLHIFNNNTNTWQIAGVVSWGEGCARPKTPGVYSRVNRYLTWIKSNTKDACYCEEKYIKKY</sequence>
<evidence type="ECO:0000256" key="7">
    <source>
        <dbReference type="RuleBase" id="RU363034"/>
    </source>
</evidence>
<evidence type="ECO:0000313" key="9">
    <source>
        <dbReference type="EMBL" id="KPJ02378.1"/>
    </source>
</evidence>
<dbReference type="PROSITE" id="PS00134">
    <property type="entry name" value="TRYPSIN_HIS"/>
    <property type="match status" value="1"/>
</dbReference>
<keyword evidence="10" id="KW-1185">Reference proteome</keyword>
<dbReference type="InterPro" id="IPR033116">
    <property type="entry name" value="TRYPSIN_SER"/>
</dbReference>
<name>A0A194QA26_PAPXU</name>
<dbReference type="PANTHER" id="PTHR24264:SF65">
    <property type="entry name" value="SRCR DOMAIN-CONTAINING PROTEIN"/>
    <property type="match status" value="1"/>
</dbReference>
<reference evidence="9 10" key="1">
    <citation type="journal article" date="2015" name="Nat. Commun.">
        <title>Outbred genome sequencing and CRISPR/Cas9 gene editing in butterflies.</title>
        <authorList>
            <person name="Li X."/>
            <person name="Fan D."/>
            <person name="Zhang W."/>
            <person name="Liu G."/>
            <person name="Zhang L."/>
            <person name="Zhao L."/>
            <person name="Fang X."/>
            <person name="Chen L."/>
            <person name="Dong Y."/>
            <person name="Chen Y."/>
            <person name="Ding Y."/>
            <person name="Zhao R."/>
            <person name="Feng M."/>
            <person name="Zhu Y."/>
            <person name="Feng Y."/>
            <person name="Jiang X."/>
            <person name="Zhu D."/>
            <person name="Xiang H."/>
            <person name="Feng X."/>
            <person name="Li S."/>
            <person name="Wang J."/>
            <person name="Zhang G."/>
            <person name="Kronforst M.R."/>
            <person name="Wang W."/>
        </authorList>
    </citation>
    <scope>NUCLEOTIDE SEQUENCE [LARGE SCALE GENOMIC DNA]</scope>
    <source>
        <strain evidence="9">Ya'a_city_454_Px</strain>
        <tissue evidence="9">Whole body</tissue>
    </source>
</reference>
<evidence type="ECO:0000256" key="3">
    <source>
        <dbReference type="ARBA" id="ARBA00022670"/>
    </source>
</evidence>
<dbReference type="InterPro" id="IPR001254">
    <property type="entry name" value="Trypsin_dom"/>
</dbReference>
<gene>
    <name evidence="9" type="ORF">RR46_08175</name>
</gene>
<dbReference type="EMBL" id="KQ459249">
    <property type="protein sequence ID" value="KPJ02378.1"/>
    <property type="molecule type" value="Genomic_DNA"/>
</dbReference>
<evidence type="ECO:0000256" key="1">
    <source>
        <dbReference type="ARBA" id="ARBA00004613"/>
    </source>
</evidence>
<dbReference type="Gene3D" id="2.40.10.10">
    <property type="entry name" value="Trypsin-like serine proteases"/>
    <property type="match status" value="1"/>
</dbReference>
<dbReference type="PROSITE" id="PS50240">
    <property type="entry name" value="TRYPSIN_DOM"/>
    <property type="match status" value="1"/>
</dbReference>
<dbReference type="PROSITE" id="PS00135">
    <property type="entry name" value="TRYPSIN_SER"/>
    <property type="match status" value="1"/>
</dbReference>
<dbReference type="InterPro" id="IPR001314">
    <property type="entry name" value="Peptidase_S1A"/>
</dbReference>
<accession>A0A194QA26</accession>
<dbReference type="SMART" id="SM00020">
    <property type="entry name" value="Tryp_SPc"/>
    <property type="match status" value="1"/>
</dbReference>